<dbReference type="GeneID" id="84581736"/>
<proteinExistence type="predicted"/>
<gene>
    <name evidence="1" type="ORF">C8P65_10372</name>
</gene>
<name>A0A2T5XWD1_9FLAO</name>
<evidence type="ECO:0000313" key="2">
    <source>
        <dbReference type="Proteomes" id="UP000243985"/>
    </source>
</evidence>
<evidence type="ECO:0000313" key="1">
    <source>
        <dbReference type="EMBL" id="PTX07704.1"/>
    </source>
</evidence>
<protein>
    <submittedName>
        <fullName evidence="1">Uncharacterized protein</fullName>
    </submittedName>
</protein>
<comment type="caution">
    <text evidence="1">The sequence shown here is derived from an EMBL/GenBank/DDBJ whole genome shotgun (WGS) entry which is preliminary data.</text>
</comment>
<dbReference type="AlphaFoldDB" id="A0A2T5XWD1"/>
<reference evidence="1 2" key="1">
    <citation type="submission" date="2018-04" db="EMBL/GenBank/DDBJ databases">
        <title>Genomic Encyclopedia of Archaeal and Bacterial Type Strains, Phase II (KMG-II): from individual species to whole genera.</title>
        <authorList>
            <person name="Goeker M."/>
        </authorList>
    </citation>
    <scope>NUCLEOTIDE SEQUENCE [LARGE SCALE GENOMIC DNA]</scope>
    <source>
        <strain evidence="1 2">DSM 22902</strain>
    </source>
</reference>
<dbReference type="Proteomes" id="UP000243985">
    <property type="component" value="Unassembled WGS sequence"/>
</dbReference>
<dbReference type="RefSeq" id="WP_170069075.1">
    <property type="nucleotide sequence ID" value="NZ_QBKG01000003.1"/>
</dbReference>
<organism evidence="1 2">
    <name type="scientific">Capnocytophaga leadbetteri</name>
    <dbReference type="NCBI Taxonomy" id="327575"/>
    <lineage>
        <taxon>Bacteria</taxon>
        <taxon>Pseudomonadati</taxon>
        <taxon>Bacteroidota</taxon>
        <taxon>Flavobacteriia</taxon>
        <taxon>Flavobacteriales</taxon>
        <taxon>Flavobacteriaceae</taxon>
        <taxon>Capnocytophaga</taxon>
    </lineage>
</organism>
<sequence length="46" mass="5400">MSAITIQAITILEKKEDYTLIAKEEFFKMIDEARASKKQRLQNKNL</sequence>
<accession>A0A2T5XWD1</accession>
<dbReference type="EMBL" id="QBKG01000003">
    <property type="protein sequence ID" value="PTX07704.1"/>
    <property type="molecule type" value="Genomic_DNA"/>
</dbReference>